<keyword evidence="1" id="KW-0812">Transmembrane</keyword>
<evidence type="ECO:0000313" key="3">
    <source>
        <dbReference type="Proteomes" id="UP000013201"/>
    </source>
</evidence>
<feature type="transmembrane region" description="Helical" evidence="1">
    <location>
        <begin position="188"/>
        <end position="208"/>
    </location>
</feature>
<comment type="caution">
    <text evidence="2">The sequence shown here is derived from an EMBL/GenBank/DDBJ whole genome shotgun (WGS) entry which is preliminary data.</text>
</comment>
<feature type="transmembrane region" description="Helical" evidence="1">
    <location>
        <begin position="135"/>
        <end position="159"/>
    </location>
</feature>
<dbReference type="Pfam" id="PF03929">
    <property type="entry name" value="PepSY_TM"/>
    <property type="match status" value="1"/>
</dbReference>
<reference evidence="2 3" key="1">
    <citation type="submission" date="2013-03" db="EMBL/GenBank/DDBJ databases">
        <authorList>
            <person name="Le V."/>
        </authorList>
    </citation>
    <scope>NUCLEOTIDE SEQUENCE [LARGE SCALE GENOMIC DNA]</scope>
    <source>
        <strain evidence="2 3">BiD32</strain>
    </source>
</reference>
<keyword evidence="1" id="KW-1133">Transmembrane helix</keyword>
<reference evidence="3" key="2">
    <citation type="submission" date="2013-04" db="EMBL/GenBank/DDBJ databases">
        <title>Bisphenol A degrading Sphingobium sp. strain BiD32.</title>
        <authorList>
            <person name="Nielsen J.L."/>
            <person name="Zhou N.A."/>
            <person name="Kjeldal H."/>
        </authorList>
    </citation>
    <scope>NUCLEOTIDE SEQUENCE [LARGE SCALE GENOMIC DNA]</scope>
    <source>
        <strain evidence="3">BiD32</strain>
    </source>
</reference>
<feature type="transmembrane region" description="Helical" evidence="1">
    <location>
        <begin position="311"/>
        <end position="332"/>
    </location>
</feature>
<evidence type="ECO:0000256" key="1">
    <source>
        <dbReference type="SAM" id="Phobius"/>
    </source>
</evidence>
<gene>
    <name evidence="2" type="ORF">EBBID32_22000</name>
</gene>
<dbReference type="PANTHER" id="PTHR34219">
    <property type="entry name" value="IRON-REGULATED INNER MEMBRANE PROTEIN-RELATED"/>
    <property type="match status" value="1"/>
</dbReference>
<proteinExistence type="predicted"/>
<organism evidence="2 3">
    <name type="scientific">Sphingobium indicum BiD32</name>
    <dbReference type="NCBI Taxonomy" id="1301087"/>
    <lineage>
        <taxon>Bacteria</taxon>
        <taxon>Pseudomonadati</taxon>
        <taxon>Pseudomonadota</taxon>
        <taxon>Alphaproteobacteria</taxon>
        <taxon>Sphingomonadales</taxon>
        <taxon>Sphingomonadaceae</taxon>
        <taxon>Sphingobium</taxon>
    </lineage>
</organism>
<protein>
    <submittedName>
        <fullName evidence="2">Uncharacterized iron-regulated membrane protein Iron-uptake factor PiuB</fullName>
    </submittedName>
</protein>
<accession>N1MLL3</accession>
<keyword evidence="3" id="KW-1185">Reference proteome</keyword>
<dbReference type="InterPro" id="IPR005625">
    <property type="entry name" value="PepSY-ass_TM"/>
</dbReference>
<dbReference type="Proteomes" id="UP000013201">
    <property type="component" value="Unassembled WGS sequence"/>
</dbReference>
<dbReference type="EMBL" id="CAVK010000108">
    <property type="protein sequence ID" value="CCW17851.1"/>
    <property type="molecule type" value="Genomic_DNA"/>
</dbReference>
<name>N1MLL3_9SPHN</name>
<dbReference type="OrthoDB" id="7432168at2"/>
<sequence>MNRALMLRLHRMIGLAMAAFLLVQALSGAMLVYRGPLARLIDPVAMTSGGTGPEVSVGMAVTQANRAMAGYRVTRLFAPDADGASWFAQLGDHDGAVRYASVDPAGGAILRSGSVLAFPVEAALQIHFRLMAGKVGMAVVILNGIALLAMVASGLAYWWPKRGKMGKALTVRWTLSPRLVLRQCHRTAGVVLSAILLFVATTGLLLVVPEWLGSGAASAPSTASAATIDRSVALAQTAFPEAALRDLRIDGDRLIVNFHAPERNARAIHRVIVTLAQPHIVSATRAQFNPALWMSVLPLHAGDAFGAAGRAVLLIVALALAALCVSGPLIWWQAKAGRRPAPIRKSMA</sequence>
<evidence type="ECO:0000313" key="2">
    <source>
        <dbReference type="EMBL" id="CCW17851.1"/>
    </source>
</evidence>
<dbReference type="RefSeq" id="WP_006956569.1">
    <property type="nucleotide sequence ID" value="NZ_CAVK010000108.1"/>
</dbReference>
<keyword evidence="1" id="KW-0472">Membrane</keyword>
<dbReference type="AlphaFoldDB" id="N1MLL3"/>